<dbReference type="InterPro" id="IPR039426">
    <property type="entry name" value="TonB-dep_rcpt-like"/>
</dbReference>
<dbReference type="InterPro" id="IPR037066">
    <property type="entry name" value="Plug_dom_sf"/>
</dbReference>
<keyword evidence="4 7" id="KW-0812">Transmembrane</keyword>
<dbReference type="Pfam" id="PF07660">
    <property type="entry name" value="STN"/>
    <property type="match status" value="1"/>
</dbReference>
<comment type="subcellular location">
    <subcellularLocation>
        <location evidence="1 7">Cell outer membrane</location>
        <topology evidence="1 7">Multi-pass membrane protein</topology>
    </subcellularLocation>
</comment>
<comment type="caution">
    <text evidence="9">The sequence shown here is derived from an EMBL/GenBank/DDBJ whole genome shotgun (WGS) entry which is preliminary data.</text>
</comment>
<dbReference type="Proteomes" id="UP000293874">
    <property type="component" value="Unassembled WGS sequence"/>
</dbReference>
<evidence type="ECO:0000256" key="4">
    <source>
        <dbReference type="ARBA" id="ARBA00022692"/>
    </source>
</evidence>
<proteinExistence type="inferred from homology"/>
<dbReference type="InterPro" id="IPR008969">
    <property type="entry name" value="CarboxyPept-like_regulatory"/>
</dbReference>
<dbReference type="SUPFAM" id="SSF56935">
    <property type="entry name" value="Porins"/>
    <property type="match status" value="1"/>
</dbReference>
<gene>
    <name evidence="9" type="ORF">EV199_5075</name>
</gene>
<dbReference type="EMBL" id="SGXA01000003">
    <property type="protein sequence ID" value="RZS69239.1"/>
    <property type="molecule type" value="Genomic_DNA"/>
</dbReference>
<evidence type="ECO:0000313" key="10">
    <source>
        <dbReference type="Proteomes" id="UP000293874"/>
    </source>
</evidence>
<keyword evidence="2 7" id="KW-0813">Transport</keyword>
<dbReference type="InterPro" id="IPR023997">
    <property type="entry name" value="TonB-dep_OMP_SusC/RagA_CS"/>
</dbReference>
<dbReference type="Gene3D" id="2.40.170.20">
    <property type="entry name" value="TonB-dependent receptor, beta-barrel domain"/>
    <property type="match status" value="1"/>
</dbReference>
<feature type="domain" description="Secretin/TonB short N-terminal" evidence="8">
    <location>
        <begin position="65"/>
        <end position="116"/>
    </location>
</feature>
<sequence length="1089" mass="120113">MKSFLTVAEKPLPFKALLIMKLTLLLLIAGLHVSAGGLGQEKLSLHFRKAEIASVLQAIEKQSNFRFLYNDQLNSIRKKISLELREASIRQALDHIFAGTLLTYQFMENKLIVVKEDRVKPPARDITGKVTDENGAPLSGVSVNIKGSNRGTATNEKGEYSINAEDAHVLSFTYVGYEPQEATVGSRATINITLISVAKSLENIVVIGYGQVRKRDLTGSVLSVKSEDIRKTPAVNALEALQGKLPGADIVRNSGSASSGVSITIRGNRSLRADNGPLIIVDGVQYNSIQDISSNDIQSLEVLKDASSTAIYGSRGANGVVIITTKRGASGKPKISASSYYGISEVAGYPRFMNTDEYVAWRREANRKITLAGINPNGNWTSDANDNLLFNNIELANINNKVNTDYTDLFLKQGNQQEHHVGVSAGNEQTKGYLSLGYYNENGIIKGDELKRYTARLGLDQQLGKFAKAGMQLQFTYYDVDQRTSPMDEASKISPFSLPRDSAGTVVLSPNNEAARWNPLIDEEPGIAYNNSVTQRTFGVAYVEINPIKGLSLRTNLGMVFTSLANGAFFDKNSLLQRGTNSLGSYTSGKARNTNWENIITYNKQLKEHNFTLTGVTTFLQNNYEDATAQGNKQIFPSQLYYGLANATEGISIRSSYSKENLVSFAGRLNYSFAGKYLASFSIRTDGSSKLGEGNKWSVFPAAALAWRISDEDFLKTSNTVSDLKLRISYGITGSDAISPYRTQSSLTRIPNAFGETPFPGYTFSDTIGNAALRWEKTRAFNAGVDIALWNNRVTATIDFYRTRTTDLLIDRLLPPTSGVSRTFQNIGATVNTGLDIGVNVAVIKKTDMSFNAGLTFYTNRERITDLLNGVDDVANEWFIGHPVRVSYDYRKIGIWQLADSTQAIANKQLPGDIRVHDKDGKGISSSDREVLGQLVPKWNASLNLDFRYKQWDMNVFLFARYGQTIEYAYNGRVHLPGRENGAVVNYWTLENPSNDFPRPRTTSSFAALLYSSTLQYVDGSFLKIRAITVGYTLPKTFTSRFGVSGLRLYASGRNLFTFSKVDDYDVERGGSLINPMTKLVVWGVSINL</sequence>
<dbReference type="GO" id="GO:0009279">
    <property type="term" value="C:cell outer membrane"/>
    <property type="evidence" value="ECO:0007669"/>
    <property type="project" value="UniProtKB-SubCell"/>
</dbReference>
<dbReference type="InterPro" id="IPR011662">
    <property type="entry name" value="Secretin/TonB_short_N"/>
</dbReference>
<accession>A0A4Q7MR57</accession>
<dbReference type="InterPro" id="IPR023996">
    <property type="entry name" value="TonB-dep_OMP_SusC/RagA"/>
</dbReference>
<evidence type="ECO:0000313" key="9">
    <source>
        <dbReference type="EMBL" id="RZS69239.1"/>
    </source>
</evidence>
<evidence type="ECO:0000256" key="2">
    <source>
        <dbReference type="ARBA" id="ARBA00022448"/>
    </source>
</evidence>
<dbReference type="Pfam" id="PF13715">
    <property type="entry name" value="CarbopepD_reg_2"/>
    <property type="match status" value="1"/>
</dbReference>
<dbReference type="SMART" id="SM00965">
    <property type="entry name" value="STN"/>
    <property type="match status" value="1"/>
</dbReference>
<comment type="similarity">
    <text evidence="7">Belongs to the TonB-dependent receptor family.</text>
</comment>
<dbReference type="NCBIfam" id="TIGR04056">
    <property type="entry name" value="OMP_RagA_SusC"/>
    <property type="match status" value="1"/>
</dbReference>
<evidence type="ECO:0000256" key="3">
    <source>
        <dbReference type="ARBA" id="ARBA00022452"/>
    </source>
</evidence>
<dbReference type="PROSITE" id="PS52016">
    <property type="entry name" value="TONB_DEPENDENT_REC_3"/>
    <property type="match status" value="1"/>
</dbReference>
<dbReference type="AlphaFoldDB" id="A0A4Q7MR57"/>
<organism evidence="9 10">
    <name type="scientific">Pseudobacter ginsenosidimutans</name>
    <dbReference type="NCBI Taxonomy" id="661488"/>
    <lineage>
        <taxon>Bacteria</taxon>
        <taxon>Pseudomonadati</taxon>
        <taxon>Bacteroidota</taxon>
        <taxon>Chitinophagia</taxon>
        <taxon>Chitinophagales</taxon>
        <taxon>Chitinophagaceae</taxon>
        <taxon>Pseudobacter</taxon>
    </lineage>
</organism>
<dbReference type="InterPro" id="IPR012910">
    <property type="entry name" value="Plug_dom"/>
</dbReference>
<name>A0A4Q7MR57_9BACT</name>
<evidence type="ECO:0000256" key="6">
    <source>
        <dbReference type="ARBA" id="ARBA00023237"/>
    </source>
</evidence>
<evidence type="ECO:0000259" key="8">
    <source>
        <dbReference type="SMART" id="SM00965"/>
    </source>
</evidence>
<reference evidence="9 10" key="1">
    <citation type="submission" date="2019-02" db="EMBL/GenBank/DDBJ databases">
        <title>Genomic Encyclopedia of Type Strains, Phase IV (KMG-IV): sequencing the most valuable type-strain genomes for metagenomic binning, comparative biology and taxonomic classification.</title>
        <authorList>
            <person name="Goeker M."/>
        </authorList>
    </citation>
    <scope>NUCLEOTIDE SEQUENCE [LARGE SCALE GENOMIC DNA]</scope>
    <source>
        <strain evidence="9 10">DSM 18116</strain>
    </source>
</reference>
<protein>
    <submittedName>
        <fullName evidence="9">TonB-linked SusC/RagA family outer membrane protein</fullName>
    </submittedName>
</protein>
<dbReference type="Gene3D" id="2.60.40.1120">
    <property type="entry name" value="Carboxypeptidase-like, regulatory domain"/>
    <property type="match status" value="1"/>
</dbReference>
<evidence type="ECO:0000256" key="1">
    <source>
        <dbReference type="ARBA" id="ARBA00004571"/>
    </source>
</evidence>
<keyword evidence="6 7" id="KW-0998">Cell outer membrane</keyword>
<dbReference type="SUPFAM" id="SSF49464">
    <property type="entry name" value="Carboxypeptidase regulatory domain-like"/>
    <property type="match status" value="1"/>
</dbReference>
<dbReference type="NCBIfam" id="TIGR04057">
    <property type="entry name" value="SusC_RagA_signa"/>
    <property type="match status" value="1"/>
</dbReference>
<dbReference type="Pfam" id="PF07715">
    <property type="entry name" value="Plug"/>
    <property type="match status" value="1"/>
</dbReference>
<dbReference type="InterPro" id="IPR036942">
    <property type="entry name" value="Beta-barrel_TonB_sf"/>
</dbReference>
<keyword evidence="5 7" id="KW-0472">Membrane</keyword>
<dbReference type="Gene3D" id="2.170.130.10">
    <property type="entry name" value="TonB-dependent receptor, plug domain"/>
    <property type="match status" value="1"/>
</dbReference>
<keyword evidence="3 7" id="KW-1134">Transmembrane beta strand</keyword>
<evidence type="ECO:0000256" key="7">
    <source>
        <dbReference type="PROSITE-ProRule" id="PRU01360"/>
    </source>
</evidence>
<keyword evidence="10" id="KW-1185">Reference proteome</keyword>
<evidence type="ECO:0000256" key="5">
    <source>
        <dbReference type="ARBA" id="ARBA00023136"/>
    </source>
</evidence>